<evidence type="ECO:0000256" key="11">
    <source>
        <dbReference type="SAM" id="MobiDB-lite"/>
    </source>
</evidence>
<sequence>QKRRVSDLLANSIPEDEALLLRSGRFACSVCPNRPVCDTLAALAVHRAGRRHLHSELQVCRWVWPHLPHPWDLPPWDPLGLIPSLPSPPQGSQAPLLARTRRIARSALLKSTPYSSCCRRKGSQGSSSRAGTTRTVPEPLRNAGESRESPALLLEHGSGRAGGSQGAPPGQDLGLSRSRGSHSPLLPSPDVPKAPTREGKSCSAWDELSPERRRLLQHHLHLRSSGWLQDPSGKWVKDGNAEFDSDEEEPPALPPS</sequence>
<evidence type="ECO:0000259" key="12">
    <source>
        <dbReference type="Pfam" id="PF15803"/>
    </source>
</evidence>
<keyword evidence="5" id="KW-0479">Metal-binding</keyword>
<evidence type="ECO:0000256" key="8">
    <source>
        <dbReference type="ARBA" id="ARBA00022833"/>
    </source>
</evidence>
<organism evidence="14 15">
    <name type="scientific">Tyrannus savana</name>
    <name type="common">Fork-tailed flycatcher</name>
    <name type="synonym">Muscivora tyrannus</name>
    <dbReference type="NCBI Taxonomy" id="137541"/>
    <lineage>
        <taxon>Eukaryota</taxon>
        <taxon>Metazoa</taxon>
        <taxon>Chordata</taxon>
        <taxon>Craniata</taxon>
        <taxon>Vertebrata</taxon>
        <taxon>Euteleostomi</taxon>
        <taxon>Archelosauria</taxon>
        <taxon>Archosauria</taxon>
        <taxon>Dinosauria</taxon>
        <taxon>Saurischia</taxon>
        <taxon>Theropoda</taxon>
        <taxon>Coelurosauria</taxon>
        <taxon>Aves</taxon>
        <taxon>Neognathae</taxon>
        <taxon>Neoaves</taxon>
        <taxon>Telluraves</taxon>
        <taxon>Australaves</taxon>
        <taxon>Passeriformes</taxon>
        <taxon>Tyrannidae</taxon>
        <taxon>Tyrannus</taxon>
    </lineage>
</organism>
<feature type="compositionally biased region" description="Acidic residues" evidence="11">
    <location>
        <begin position="241"/>
        <end position="250"/>
    </location>
</feature>
<evidence type="ECO:0000256" key="5">
    <source>
        <dbReference type="ARBA" id="ARBA00022723"/>
    </source>
</evidence>
<keyword evidence="9" id="KW-0508">mRNA splicing</keyword>
<dbReference type="GO" id="GO:0006397">
    <property type="term" value="P:mRNA processing"/>
    <property type="evidence" value="ECO:0007669"/>
    <property type="project" value="UniProtKB-KW"/>
</dbReference>
<gene>
    <name evidence="14" type="primary">Scnm1</name>
    <name evidence="14" type="ORF">TYRSAV_R01475</name>
</gene>
<dbReference type="EMBL" id="VXAW01001892">
    <property type="protein sequence ID" value="NXL98313.1"/>
    <property type="molecule type" value="Genomic_DNA"/>
</dbReference>
<feature type="compositionally biased region" description="Polar residues" evidence="11">
    <location>
        <begin position="123"/>
        <end position="135"/>
    </location>
</feature>
<reference evidence="14 15" key="1">
    <citation type="submission" date="2019-09" db="EMBL/GenBank/DDBJ databases">
        <title>Bird 10,000 Genomes (B10K) Project - Family phase.</title>
        <authorList>
            <person name="Zhang G."/>
        </authorList>
    </citation>
    <scope>NUCLEOTIDE SEQUENCE [LARGE SCALE GENOMIC DNA]</scope>
    <source>
        <strain evidence="14">B10K-DU-001-37</strain>
        <tissue evidence="14">Muscle</tissue>
    </source>
</reference>
<dbReference type="GO" id="GO:0008270">
    <property type="term" value="F:zinc ion binding"/>
    <property type="evidence" value="ECO:0007669"/>
    <property type="project" value="UniProtKB-KW"/>
</dbReference>
<dbReference type="GO" id="GO:0005681">
    <property type="term" value="C:spliceosomal complex"/>
    <property type="evidence" value="ECO:0007669"/>
    <property type="project" value="UniProtKB-KW"/>
</dbReference>
<keyword evidence="7" id="KW-0863">Zinc-finger</keyword>
<dbReference type="GO" id="GO:0016607">
    <property type="term" value="C:nuclear speck"/>
    <property type="evidence" value="ECO:0007669"/>
    <property type="project" value="UniProtKB-SubCell"/>
</dbReference>
<proteinExistence type="predicted"/>
<dbReference type="InterPro" id="IPR033570">
    <property type="entry name" value="SCNM1"/>
</dbReference>
<evidence type="ECO:0000256" key="2">
    <source>
        <dbReference type="ARBA" id="ARBA00004642"/>
    </source>
</evidence>
<feature type="region of interest" description="Disordered" evidence="11">
    <location>
        <begin position="222"/>
        <end position="256"/>
    </location>
</feature>
<feature type="region of interest" description="Disordered" evidence="11">
    <location>
        <begin position="114"/>
        <end position="206"/>
    </location>
</feature>
<evidence type="ECO:0000256" key="4">
    <source>
        <dbReference type="ARBA" id="ARBA00022664"/>
    </source>
</evidence>
<dbReference type="InterPro" id="IPR031622">
    <property type="entry name" value="Znf-SCNM1"/>
</dbReference>
<feature type="domain" description="Sodium channel modifier 1 acidic C-terminal" evidence="13">
    <location>
        <begin position="209"/>
        <end position="255"/>
    </location>
</feature>
<evidence type="ECO:0000256" key="3">
    <source>
        <dbReference type="ARBA" id="ARBA00020620"/>
    </source>
</evidence>
<evidence type="ECO:0000259" key="13">
    <source>
        <dbReference type="Pfam" id="PF15805"/>
    </source>
</evidence>
<dbReference type="PANTHER" id="PTHR32297">
    <property type="entry name" value="SODIUM CHANNEL MODIFIER 1"/>
    <property type="match status" value="1"/>
</dbReference>
<feature type="domain" description="Sodium channel modifier 1 zinc-finger" evidence="12">
    <location>
        <begin position="28"/>
        <end position="54"/>
    </location>
</feature>
<dbReference type="Pfam" id="PF15803">
    <property type="entry name" value="zf-SCNM1"/>
    <property type="match status" value="1"/>
</dbReference>
<evidence type="ECO:0000256" key="9">
    <source>
        <dbReference type="ARBA" id="ARBA00023187"/>
    </source>
</evidence>
<keyword evidence="4" id="KW-0507">mRNA processing</keyword>
<dbReference type="PANTHER" id="PTHR32297:SF1">
    <property type="entry name" value="SODIUM CHANNEL MODIFIER 1"/>
    <property type="match status" value="1"/>
</dbReference>
<accession>A0A7L0X2Z0</accession>
<evidence type="ECO:0000313" key="15">
    <source>
        <dbReference type="Proteomes" id="UP000537779"/>
    </source>
</evidence>
<evidence type="ECO:0000313" key="14">
    <source>
        <dbReference type="EMBL" id="NXL98313.1"/>
    </source>
</evidence>
<keyword evidence="10" id="KW-0539">Nucleus</keyword>
<dbReference type="AlphaFoldDB" id="A0A7L0X2Z0"/>
<keyword evidence="6" id="KW-0747">Spliceosome</keyword>
<name>A0A7L0X2Z0_TYRSA</name>
<evidence type="ECO:0000256" key="6">
    <source>
        <dbReference type="ARBA" id="ARBA00022728"/>
    </source>
</evidence>
<keyword evidence="15" id="KW-1185">Reference proteome</keyword>
<keyword evidence="8" id="KW-0862">Zinc</keyword>
<comment type="caution">
    <text evidence="14">The sequence shown here is derived from an EMBL/GenBank/DDBJ whole genome shotgun (WGS) entry which is preliminary data.</text>
</comment>
<protein>
    <recommendedName>
        <fullName evidence="3">Sodium channel modifier 1</fullName>
    </recommendedName>
</protein>
<dbReference type="InterPro" id="IPR031625">
    <property type="entry name" value="SCNM1_acidic"/>
</dbReference>
<evidence type="ECO:0000256" key="7">
    <source>
        <dbReference type="ARBA" id="ARBA00022771"/>
    </source>
</evidence>
<feature type="non-terminal residue" evidence="14">
    <location>
        <position position="1"/>
    </location>
</feature>
<evidence type="ECO:0000256" key="10">
    <source>
        <dbReference type="ARBA" id="ARBA00023242"/>
    </source>
</evidence>
<dbReference type="Proteomes" id="UP000537779">
    <property type="component" value="Unassembled WGS sequence"/>
</dbReference>
<evidence type="ECO:0000256" key="1">
    <source>
        <dbReference type="ARBA" id="ARBA00004324"/>
    </source>
</evidence>
<feature type="non-terminal residue" evidence="14">
    <location>
        <position position="256"/>
    </location>
</feature>
<dbReference type="GO" id="GO:0008380">
    <property type="term" value="P:RNA splicing"/>
    <property type="evidence" value="ECO:0007669"/>
    <property type="project" value="UniProtKB-KW"/>
</dbReference>
<dbReference type="Pfam" id="PF15805">
    <property type="entry name" value="SCNM1_acidic"/>
    <property type="match status" value="1"/>
</dbReference>
<comment type="subcellular location">
    <subcellularLocation>
        <location evidence="1">Nucleus speckle</location>
    </subcellularLocation>
    <subcellularLocation>
        <location evidence="2">Nucleus</location>
        <location evidence="2">Nucleoplasm</location>
    </subcellularLocation>
</comment>